<organism evidence="2 3">
    <name type="scientific">Planococcus lenghuensis</name>
    <dbReference type="NCBI Taxonomy" id="2213202"/>
    <lineage>
        <taxon>Bacteria</taxon>
        <taxon>Bacillati</taxon>
        <taxon>Bacillota</taxon>
        <taxon>Bacilli</taxon>
        <taxon>Bacillales</taxon>
        <taxon>Caryophanaceae</taxon>
        <taxon>Planococcus</taxon>
    </lineage>
</organism>
<geneLocation type="plasmid" evidence="2 3">
    <name>unnamed1</name>
</geneLocation>
<accession>A0A1Q2L644</accession>
<dbReference type="KEGG" id="pmar:B0X71_19625"/>
<name>A0A1Q2L644_9BACL</name>
<protein>
    <submittedName>
        <fullName evidence="2">Uncharacterized protein</fullName>
    </submittedName>
</protein>
<feature type="compositionally biased region" description="Basic and acidic residues" evidence="1">
    <location>
        <begin position="117"/>
        <end position="135"/>
    </location>
</feature>
<evidence type="ECO:0000313" key="3">
    <source>
        <dbReference type="Proteomes" id="UP000188184"/>
    </source>
</evidence>
<sequence>MHSAVLPNGKVIGAASYDEQIHGLQINCMDSACGAPVIFIKGKTDMAPHFKTSGHGDSVHKEKCGFARQLSFQETVSKVGEYQASIADNGVRQIAIRLNLNDVDPDYEKQVIERDVKEKEEPKELDEKMLKDKPDTPASISSLKTIKKLFTTVGPDILAGILLHVKGRKIPVSDMIRHHEQAHTALWEGETEDIPYFIHGKVERVTRRGKVWFINFSKTDNGYFSLVIFERHFPHFTYKDEDLIGKEILAYGYLRKNDFKEGQQSSEMIIKSNKYIEFL</sequence>
<dbReference type="RefSeq" id="WP_077591241.1">
    <property type="nucleotide sequence ID" value="NZ_CP019641.1"/>
</dbReference>
<dbReference type="OrthoDB" id="1806595at2"/>
<evidence type="ECO:0000256" key="1">
    <source>
        <dbReference type="SAM" id="MobiDB-lite"/>
    </source>
</evidence>
<dbReference type="Proteomes" id="UP000188184">
    <property type="component" value="Plasmid unnamed1"/>
</dbReference>
<gene>
    <name evidence="2" type="ORF">B0X71_19625</name>
</gene>
<keyword evidence="3" id="KW-1185">Reference proteome</keyword>
<feature type="region of interest" description="Disordered" evidence="1">
    <location>
        <begin position="117"/>
        <end position="136"/>
    </location>
</feature>
<dbReference type="AlphaFoldDB" id="A0A1Q2L644"/>
<proteinExistence type="predicted"/>
<dbReference type="EMBL" id="CP019641">
    <property type="protein sequence ID" value="AQQ55382.1"/>
    <property type="molecule type" value="Genomic_DNA"/>
</dbReference>
<keyword evidence="2" id="KW-0614">Plasmid</keyword>
<reference evidence="2 3" key="1">
    <citation type="submission" date="2017-02" db="EMBL/GenBank/DDBJ databases">
        <title>The complete genomic sequence of a novel cold adapted crude oil-degrading bacterium Planococcus qaidamina Y42.</title>
        <authorList>
            <person name="Yang R."/>
        </authorList>
    </citation>
    <scope>NUCLEOTIDE SEQUENCE [LARGE SCALE GENOMIC DNA]</scope>
    <source>
        <strain evidence="2 3">Y42</strain>
        <plasmid evidence="2 3">unnamed1</plasmid>
    </source>
</reference>
<evidence type="ECO:0000313" key="2">
    <source>
        <dbReference type="EMBL" id="AQQ55382.1"/>
    </source>
</evidence>